<keyword evidence="1" id="KW-0175">Coiled coil</keyword>
<evidence type="ECO:0008006" key="4">
    <source>
        <dbReference type="Google" id="ProtNLM"/>
    </source>
</evidence>
<accession>A0A158NPA4</accession>
<keyword evidence="3" id="KW-1185">Reference proteome</keyword>
<sequence>MEDYWIESLKTKFINMNTSTLKELLLSKVEELDEIKKERFNEDEIKIKELTSNLAATKEALHMEIQTLESKNNRLSEEKKFLDELETENKKFLQEIKQLEGKRTNLKSIKPNLQDQQLLEQGRKKLNLYKDLTRIQWDFEAIYSKHNIQGYVSNRRDYIHHFCYDAQETNKKLTDSLWHEIYLSTSEAEVRDENLPPN</sequence>
<dbReference type="KEGG" id="acep:105622557"/>
<dbReference type="EMBL" id="ADTU01022314">
    <property type="status" value="NOT_ANNOTATED_CDS"/>
    <property type="molecule type" value="Genomic_DNA"/>
</dbReference>
<feature type="coiled-coil region" evidence="1">
    <location>
        <begin position="40"/>
        <end position="116"/>
    </location>
</feature>
<reference evidence="2" key="2">
    <citation type="submission" date="2016-04" db="UniProtKB">
        <authorList>
            <consortium name="EnsemblMetazoa"/>
        </authorList>
    </citation>
    <scope>IDENTIFICATION</scope>
</reference>
<reference evidence="3" key="1">
    <citation type="journal article" date="2011" name="PLoS Genet.">
        <title>The genome sequence of the leaf-cutter ant Atta cephalotes reveals insights into its obligate symbiotic lifestyle.</title>
        <authorList>
            <person name="Suen G."/>
            <person name="Teiling C."/>
            <person name="Li L."/>
            <person name="Holt C."/>
            <person name="Abouheif E."/>
            <person name="Bornberg-Bauer E."/>
            <person name="Bouffard P."/>
            <person name="Caldera E.J."/>
            <person name="Cash E."/>
            <person name="Cavanaugh A."/>
            <person name="Denas O."/>
            <person name="Elhaik E."/>
            <person name="Fave M.J."/>
            <person name="Gadau J."/>
            <person name="Gibson J.D."/>
            <person name="Graur D."/>
            <person name="Grubbs K.J."/>
            <person name="Hagen D.E."/>
            <person name="Harkins T.T."/>
            <person name="Helmkampf M."/>
            <person name="Hu H."/>
            <person name="Johnson B.R."/>
            <person name="Kim J."/>
            <person name="Marsh S.E."/>
            <person name="Moeller J.A."/>
            <person name="Munoz-Torres M.C."/>
            <person name="Murphy M.C."/>
            <person name="Naughton M.C."/>
            <person name="Nigam S."/>
            <person name="Overson R."/>
            <person name="Rajakumar R."/>
            <person name="Reese J.T."/>
            <person name="Scott J.J."/>
            <person name="Smith C.R."/>
            <person name="Tao S."/>
            <person name="Tsutsui N.D."/>
            <person name="Viljakainen L."/>
            <person name="Wissler L."/>
            <person name="Yandell M.D."/>
            <person name="Zimmer F."/>
            <person name="Taylor J."/>
            <person name="Slater S.C."/>
            <person name="Clifton S.W."/>
            <person name="Warren W.C."/>
            <person name="Elsik C.G."/>
            <person name="Smith C.D."/>
            <person name="Weinstock G.M."/>
            <person name="Gerardo N.M."/>
            <person name="Currie C.R."/>
        </authorList>
    </citation>
    <scope>NUCLEOTIDE SEQUENCE [LARGE SCALE GENOMIC DNA]</scope>
</reference>
<protein>
    <recommendedName>
        <fullName evidence="4">Kinetochore protein Spc24</fullName>
    </recommendedName>
</protein>
<evidence type="ECO:0000313" key="2">
    <source>
        <dbReference type="EnsemblMetazoa" id="XP_012059362.1"/>
    </source>
</evidence>
<name>A0A158NPA4_ATTCE</name>
<dbReference type="Gene3D" id="3.30.160.570">
    <property type="entry name" value="Ncd80 complex, Spc24 subunit"/>
    <property type="match status" value="1"/>
</dbReference>
<gene>
    <name evidence="2" type="primary">105622557</name>
</gene>
<dbReference type="Proteomes" id="UP000005205">
    <property type="component" value="Unassembled WGS sequence"/>
</dbReference>
<dbReference type="OrthoDB" id="6349744at2759"/>
<dbReference type="AlphaFoldDB" id="A0A158NPA4"/>
<evidence type="ECO:0000256" key="1">
    <source>
        <dbReference type="SAM" id="Coils"/>
    </source>
</evidence>
<dbReference type="InParanoid" id="A0A158NPA4"/>
<dbReference type="EnsemblMetazoa" id="XM_012203972.1">
    <property type="protein sequence ID" value="XP_012059362.1"/>
    <property type="gene ID" value="LOC105622557"/>
</dbReference>
<organism evidence="2 3">
    <name type="scientific">Atta cephalotes</name>
    <name type="common">Leafcutter ant</name>
    <dbReference type="NCBI Taxonomy" id="12957"/>
    <lineage>
        <taxon>Eukaryota</taxon>
        <taxon>Metazoa</taxon>
        <taxon>Ecdysozoa</taxon>
        <taxon>Arthropoda</taxon>
        <taxon>Hexapoda</taxon>
        <taxon>Insecta</taxon>
        <taxon>Pterygota</taxon>
        <taxon>Neoptera</taxon>
        <taxon>Endopterygota</taxon>
        <taxon>Hymenoptera</taxon>
        <taxon>Apocrita</taxon>
        <taxon>Aculeata</taxon>
        <taxon>Formicoidea</taxon>
        <taxon>Formicidae</taxon>
        <taxon>Myrmicinae</taxon>
        <taxon>Atta</taxon>
    </lineage>
</organism>
<proteinExistence type="predicted"/>
<evidence type="ECO:0000313" key="3">
    <source>
        <dbReference type="Proteomes" id="UP000005205"/>
    </source>
</evidence>